<keyword evidence="6" id="KW-0732">Signal</keyword>
<dbReference type="FunFam" id="2.60.40.10:FF:000930">
    <property type="entry name" value="immunoglobulin superfamily DCC subclass member 3"/>
    <property type="match status" value="1"/>
</dbReference>
<dbReference type="Gene3D" id="2.60.40.10">
    <property type="entry name" value="Immunoglobulins"/>
    <property type="match status" value="6"/>
</dbReference>
<dbReference type="FunFam" id="2.60.40.10:FF:000455">
    <property type="entry name" value="Protogenin A"/>
    <property type="match status" value="1"/>
</dbReference>
<evidence type="ECO:0000256" key="3">
    <source>
        <dbReference type="ARBA" id="ARBA00009588"/>
    </source>
</evidence>
<keyword evidence="4" id="KW-0217">Developmental protein</keyword>
<dbReference type="CDD" id="cd00096">
    <property type="entry name" value="Ig"/>
    <property type="match status" value="1"/>
</dbReference>
<evidence type="ECO:0000256" key="6">
    <source>
        <dbReference type="ARBA" id="ARBA00022729"/>
    </source>
</evidence>
<evidence type="ECO:0000256" key="11">
    <source>
        <dbReference type="ARBA" id="ARBA00023180"/>
    </source>
</evidence>
<dbReference type="SMART" id="SM00408">
    <property type="entry name" value="IGc2"/>
    <property type="match status" value="4"/>
</dbReference>
<keyword evidence="10" id="KW-1015">Disulfide bond</keyword>
<feature type="domain" description="Ig-like" evidence="13">
    <location>
        <begin position="37"/>
        <end position="135"/>
    </location>
</feature>
<dbReference type="CDD" id="cd00063">
    <property type="entry name" value="FN3"/>
    <property type="match status" value="2"/>
</dbReference>
<dbReference type="SMART" id="SM00409">
    <property type="entry name" value="IG"/>
    <property type="match status" value="4"/>
</dbReference>
<dbReference type="InterPro" id="IPR003961">
    <property type="entry name" value="FN3_dom"/>
</dbReference>
<feature type="domain" description="Ig-like" evidence="13">
    <location>
        <begin position="333"/>
        <end position="412"/>
    </location>
</feature>
<organism evidence="15 16">
    <name type="scientific">Coregonus suidteri</name>
    <dbReference type="NCBI Taxonomy" id="861788"/>
    <lineage>
        <taxon>Eukaryota</taxon>
        <taxon>Metazoa</taxon>
        <taxon>Chordata</taxon>
        <taxon>Craniata</taxon>
        <taxon>Vertebrata</taxon>
        <taxon>Euteleostomi</taxon>
        <taxon>Actinopterygii</taxon>
        <taxon>Neopterygii</taxon>
        <taxon>Teleostei</taxon>
        <taxon>Protacanthopterygii</taxon>
        <taxon>Salmoniformes</taxon>
        <taxon>Salmonidae</taxon>
        <taxon>Coregoninae</taxon>
        <taxon>Coregonus</taxon>
    </lineage>
</organism>
<dbReference type="PANTHER" id="PTHR44170:SF47">
    <property type="entry name" value="PROTOGENIN"/>
    <property type="match status" value="1"/>
</dbReference>
<evidence type="ECO:0000313" key="15">
    <source>
        <dbReference type="EMBL" id="KAK6309368.1"/>
    </source>
</evidence>
<dbReference type="PANTHER" id="PTHR44170">
    <property type="entry name" value="PROTEIN SIDEKICK"/>
    <property type="match status" value="1"/>
</dbReference>
<dbReference type="InterPro" id="IPR013098">
    <property type="entry name" value="Ig_I-set"/>
</dbReference>
<dbReference type="PROSITE" id="PS50835">
    <property type="entry name" value="IG_LIKE"/>
    <property type="match status" value="4"/>
</dbReference>
<keyword evidence="16" id="KW-1185">Reference proteome</keyword>
<dbReference type="Proteomes" id="UP001356427">
    <property type="component" value="Unassembled WGS sequence"/>
</dbReference>
<dbReference type="SUPFAM" id="SSF48726">
    <property type="entry name" value="Immunoglobulin"/>
    <property type="match status" value="4"/>
</dbReference>
<comment type="function">
    <text evidence="1">May play a role in anteroposterior axis elongation.</text>
</comment>
<accession>A0AAN8LF63</accession>
<dbReference type="InterPro" id="IPR003599">
    <property type="entry name" value="Ig_sub"/>
</dbReference>
<dbReference type="Pfam" id="PF07679">
    <property type="entry name" value="I-set"/>
    <property type="match status" value="1"/>
</dbReference>
<evidence type="ECO:0000256" key="9">
    <source>
        <dbReference type="ARBA" id="ARBA00023136"/>
    </source>
</evidence>
<gene>
    <name evidence="15" type="ORF">J4Q44_G00208310</name>
</gene>
<evidence type="ECO:0000256" key="2">
    <source>
        <dbReference type="ARBA" id="ARBA00004167"/>
    </source>
</evidence>
<dbReference type="InterPro" id="IPR013783">
    <property type="entry name" value="Ig-like_fold"/>
</dbReference>
<dbReference type="SMART" id="SM00060">
    <property type="entry name" value="FN3"/>
    <property type="match status" value="1"/>
</dbReference>
<evidence type="ECO:0008006" key="17">
    <source>
        <dbReference type="Google" id="ProtNLM"/>
    </source>
</evidence>
<comment type="similarity">
    <text evidence="3">Belongs to the immunoglobulin superfamily. DCC family.</text>
</comment>
<dbReference type="FunFam" id="2.60.40.10:FF:000189">
    <property type="entry name" value="Neogenin isoform 3"/>
    <property type="match status" value="1"/>
</dbReference>
<dbReference type="GO" id="GO:0098609">
    <property type="term" value="P:cell-cell adhesion"/>
    <property type="evidence" value="ECO:0007669"/>
    <property type="project" value="TreeGrafter"/>
</dbReference>
<evidence type="ECO:0000256" key="12">
    <source>
        <dbReference type="ARBA" id="ARBA00023319"/>
    </source>
</evidence>
<evidence type="ECO:0000256" key="5">
    <source>
        <dbReference type="ARBA" id="ARBA00022692"/>
    </source>
</evidence>
<reference evidence="15 16" key="1">
    <citation type="submission" date="2021-04" db="EMBL/GenBank/DDBJ databases">
        <authorList>
            <person name="De Guttry C."/>
            <person name="Zahm M."/>
            <person name="Klopp C."/>
            <person name="Cabau C."/>
            <person name="Louis A."/>
            <person name="Berthelot C."/>
            <person name="Parey E."/>
            <person name="Roest Crollius H."/>
            <person name="Montfort J."/>
            <person name="Robinson-Rechavi M."/>
            <person name="Bucao C."/>
            <person name="Bouchez O."/>
            <person name="Gislard M."/>
            <person name="Lluch J."/>
            <person name="Milhes M."/>
            <person name="Lampietro C."/>
            <person name="Lopez Roques C."/>
            <person name="Donnadieu C."/>
            <person name="Braasch I."/>
            <person name="Desvignes T."/>
            <person name="Postlethwait J."/>
            <person name="Bobe J."/>
            <person name="Wedekind C."/>
            <person name="Guiguen Y."/>
        </authorList>
    </citation>
    <scope>NUCLEOTIDE SEQUENCE [LARGE SCALE GENOMIC DNA]</scope>
    <source>
        <strain evidence="15">Cs_M1</strain>
        <tissue evidence="15">Blood</tissue>
    </source>
</reference>
<name>A0AAN8LF63_9TELE</name>
<proteinExistence type="inferred from homology"/>
<feature type="domain" description="Fibronectin type-III" evidence="14">
    <location>
        <begin position="523"/>
        <end position="597"/>
    </location>
</feature>
<protein>
    <recommendedName>
        <fullName evidence="17">Protogenin</fullName>
    </recommendedName>
</protein>
<evidence type="ECO:0000313" key="16">
    <source>
        <dbReference type="Proteomes" id="UP001356427"/>
    </source>
</evidence>
<dbReference type="EMBL" id="JAGTTL010000018">
    <property type="protein sequence ID" value="KAK6309368.1"/>
    <property type="molecule type" value="Genomic_DNA"/>
</dbReference>
<keyword evidence="9" id="KW-0472">Membrane</keyword>
<dbReference type="InterPro" id="IPR036179">
    <property type="entry name" value="Ig-like_dom_sf"/>
</dbReference>
<dbReference type="InterPro" id="IPR007110">
    <property type="entry name" value="Ig-like_dom"/>
</dbReference>
<dbReference type="AlphaFoldDB" id="A0AAN8LF63"/>
<dbReference type="SUPFAM" id="SSF49265">
    <property type="entry name" value="Fibronectin type III"/>
    <property type="match status" value="1"/>
</dbReference>
<evidence type="ECO:0000256" key="8">
    <source>
        <dbReference type="ARBA" id="ARBA00022989"/>
    </source>
</evidence>
<evidence type="ECO:0000259" key="13">
    <source>
        <dbReference type="PROSITE" id="PS50835"/>
    </source>
</evidence>
<evidence type="ECO:0000256" key="7">
    <source>
        <dbReference type="ARBA" id="ARBA00022737"/>
    </source>
</evidence>
<keyword evidence="7" id="KW-0677">Repeat</keyword>
<comment type="caution">
    <text evidence="15">The sequence shown here is derived from an EMBL/GenBank/DDBJ whole genome shotgun (WGS) entry which is preliminary data.</text>
</comment>
<dbReference type="GO" id="GO:0016020">
    <property type="term" value="C:membrane"/>
    <property type="evidence" value="ECO:0007669"/>
    <property type="project" value="UniProtKB-SubCell"/>
</dbReference>
<dbReference type="FunFam" id="2.60.40.10:FF:000299">
    <property type="entry name" value="protogenin isoform X2"/>
    <property type="match status" value="1"/>
</dbReference>
<feature type="domain" description="Ig-like" evidence="13">
    <location>
        <begin position="141"/>
        <end position="227"/>
    </location>
</feature>
<keyword evidence="12" id="KW-0393">Immunoglobulin domain</keyword>
<comment type="subcellular location">
    <subcellularLocation>
        <location evidence="2">Membrane</location>
        <topology evidence="2">Single-pass membrane protein</topology>
    </subcellularLocation>
</comment>
<dbReference type="Pfam" id="PF00041">
    <property type="entry name" value="fn3"/>
    <property type="match status" value="1"/>
</dbReference>
<dbReference type="InterPro" id="IPR036116">
    <property type="entry name" value="FN3_sf"/>
</dbReference>
<sequence>MAELGVNLKPPTPKSLNPDLFLWTLAVRVRSPACVVPTTSSTHELSFITEPSDITVIAKDPVVLNCVAHGRPPIIIRWLRNGVRLAESERLQFLSNGSLYIPEVRRDGEGSDGGFYQCLSQNKYGAILSQRSCLTIANISPFEVQPVPLEVTEGSVARFTCQVTSNPPATITWELDQSTLPLETDRITVLPNGVLQIQNVQLEDAGKYRCVATNIGNRVKSSEGTLSVVNPGAGPKPRQSPRIIAGPQNVTASLHYTVVLECVATGNPRPIISWSRADSKPIDVYNARVLGSGNLLISDVKPQHGGVYLCRATTPGTRNYTIAAANLTVLEPPSLVERPESQTRPRAGTARFMCQAQGLPPPRITWLKNGEEVHLNGRTKMYNSKLVITQITPEDDAIYQCVAENEQGSVLSLARLIVVMSEDRPSAPRNIRAETVSSSAILLAWERPIYNADKVIAYSVHYMKAEGLNNEEYQAVIGNDTTSYIVDDLEPAWSYSFYVVAYMPMGASRMSEQVCQRTLEDVPLRTPELSLTSHSPTDVQVSWQPLPAKLSRGRIWAYRLSYRTAADATVLSVELAQNNTQYLLGDLQSDTIYLLHR</sequence>
<dbReference type="Pfam" id="PF13927">
    <property type="entry name" value="Ig_3"/>
    <property type="match status" value="3"/>
</dbReference>
<keyword evidence="5" id="KW-0812">Transmembrane</keyword>
<evidence type="ECO:0000256" key="1">
    <source>
        <dbReference type="ARBA" id="ARBA00002140"/>
    </source>
</evidence>
<dbReference type="InterPro" id="IPR003598">
    <property type="entry name" value="Ig_sub2"/>
</dbReference>
<dbReference type="PROSITE" id="PS50853">
    <property type="entry name" value="FN3"/>
    <property type="match status" value="2"/>
</dbReference>
<keyword evidence="8" id="KW-1133">Transmembrane helix</keyword>
<feature type="domain" description="Ig-like" evidence="13">
    <location>
        <begin position="241"/>
        <end position="328"/>
    </location>
</feature>
<feature type="domain" description="Fibronectin type-III" evidence="14">
    <location>
        <begin position="427"/>
        <end position="521"/>
    </location>
</feature>
<keyword evidence="11" id="KW-0325">Glycoprotein</keyword>
<evidence type="ECO:0000256" key="4">
    <source>
        <dbReference type="ARBA" id="ARBA00022473"/>
    </source>
</evidence>
<evidence type="ECO:0000259" key="14">
    <source>
        <dbReference type="PROSITE" id="PS50853"/>
    </source>
</evidence>
<evidence type="ECO:0000256" key="10">
    <source>
        <dbReference type="ARBA" id="ARBA00023157"/>
    </source>
</evidence>